<proteinExistence type="predicted"/>
<comment type="caution">
    <text evidence="1">The sequence shown here is derived from an EMBL/GenBank/DDBJ whole genome shotgun (WGS) entry which is preliminary data.</text>
</comment>
<name>A0ACB7PF55_9PEZI</name>
<gene>
    <name evidence="1" type="ORF">F5144DRAFT_187669</name>
</gene>
<keyword evidence="2" id="KW-1185">Reference proteome</keyword>
<sequence length="233" mass="25354">MHNNSGIIIIINISKYTHHTPYPSPSRSTRHPPPRNVPNPRTHLTLPTTTITNNLRPSQCRRTVAPPLLASHPFFLSHTTRNKGKGGCREKGGGERERGCVVNVSGFVALAWCRKSCAGYGLYGGCGACMRTLLLCVVLHCFRSVRPWLASTATLLTVYESGSGFGVGVDDPRLTNPGVVIAASTMALGVVGWWFDRERDLANGCVTLGAPLGGIFLLLVLQILFDKYPWKTN</sequence>
<evidence type="ECO:0000313" key="2">
    <source>
        <dbReference type="Proteomes" id="UP000724584"/>
    </source>
</evidence>
<reference evidence="1 2" key="1">
    <citation type="journal article" date="2021" name="Nat. Commun.">
        <title>Genetic determinants of endophytism in the Arabidopsis root mycobiome.</title>
        <authorList>
            <person name="Mesny F."/>
            <person name="Miyauchi S."/>
            <person name="Thiergart T."/>
            <person name="Pickel B."/>
            <person name="Atanasova L."/>
            <person name="Karlsson M."/>
            <person name="Huettel B."/>
            <person name="Barry K.W."/>
            <person name="Haridas S."/>
            <person name="Chen C."/>
            <person name="Bauer D."/>
            <person name="Andreopoulos W."/>
            <person name="Pangilinan J."/>
            <person name="LaButti K."/>
            <person name="Riley R."/>
            <person name="Lipzen A."/>
            <person name="Clum A."/>
            <person name="Drula E."/>
            <person name="Henrissat B."/>
            <person name="Kohler A."/>
            <person name="Grigoriev I.V."/>
            <person name="Martin F.M."/>
            <person name="Hacquard S."/>
        </authorList>
    </citation>
    <scope>NUCLEOTIDE SEQUENCE [LARGE SCALE GENOMIC DNA]</scope>
    <source>
        <strain evidence="1 2">MPI-SDFR-AT-0079</strain>
    </source>
</reference>
<accession>A0ACB7PF55</accession>
<dbReference type="EMBL" id="JAGIZQ010000003">
    <property type="protein sequence ID" value="KAH6636625.1"/>
    <property type="molecule type" value="Genomic_DNA"/>
</dbReference>
<evidence type="ECO:0000313" key="1">
    <source>
        <dbReference type="EMBL" id="KAH6636625.1"/>
    </source>
</evidence>
<organism evidence="1 2">
    <name type="scientific">Chaetomium tenue</name>
    <dbReference type="NCBI Taxonomy" id="1854479"/>
    <lineage>
        <taxon>Eukaryota</taxon>
        <taxon>Fungi</taxon>
        <taxon>Dikarya</taxon>
        <taxon>Ascomycota</taxon>
        <taxon>Pezizomycotina</taxon>
        <taxon>Sordariomycetes</taxon>
        <taxon>Sordariomycetidae</taxon>
        <taxon>Sordariales</taxon>
        <taxon>Chaetomiaceae</taxon>
        <taxon>Chaetomium</taxon>
    </lineage>
</organism>
<dbReference type="Proteomes" id="UP000724584">
    <property type="component" value="Unassembled WGS sequence"/>
</dbReference>
<protein>
    <submittedName>
        <fullName evidence="1">Uncharacterized protein</fullName>
    </submittedName>
</protein>